<organism evidence="13 14">
    <name type="scientific">Wickerhamomyces anomalus (strain ATCC 58044 / CBS 1984 / NCYC 433 / NRRL Y-366-8)</name>
    <name type="common">Yeast</name>
    <name type="synonym">Hansenula anomala</name>
    <dbReference type="NCBI Taxonomy" id="683960"/>
    <lineage>
        <taxon>Eukaryota</taxon>
        <taxon>Fungi</taxon>
        <taxon>Dikarya</taxon>
        <taxon>Ascomycota</taxon>
        <taxon>Saccharomycotina</taxon>
        <taxon>Saccharomycetes</taxon>
        <taxon>Phaffomycetales</taxon>
        <taxon>Wickerhamomycetaceae</taxon>
        <taxon>Wickerhamomyces</taxon>
    </lineage>
</organism>
<evidence type="ECO:0000313" key="14">
    <source>
        <dbReference type="Proteomes" id="UP000094112"/>
    </source>
</evidence>
<evidence type="ECO:0000259" key="12">
    <source>
        <dbReference type="Pfam" id="PF21093"/>
    </source>
</evidence>
<dbReference type="InterPro" id="IPR018864">
    <property type="entry name" value="Nucleoporin_Nup188_N"/>
</dbReference>
<reference evidence="13 14" key="1">
    <citation type="journal article" date="2016" name="Proc. Natl. Acad. Sci. U.S.A.">
        <title>Comparative genomics of biotechnologically important yeasts.</title>
        <authorList>
            <person name="Riley R."/>
            <person name="Haridas S."/>
            <person name="Wolfe K.H."/>
            <person name="Lopes M.R."/>
            <person name="Hittinger C.T."/>
            <person name="Goeker M."/>
            <person name="Salamov A.A."/>
            <person name="Wisecaver J.H."/>
            <person name="Long T.M."/>
            <person name="Calvey C.H."/>
            <person name="Aerts A.L."/>
            <person name="Barry K.W."/>
            <person name="Choi C."/>
            <person name="Clum A."/>
            <person name="Coughlan A.Y."/>
            <person name="Deshpande S."/>
            <person name="Douglass A.P."/>
            <person name="Hanson S.J."/>
            <person name="Klenk H.-P."/>
            <person name="LaButti K.M."/>
            <person name="Lapidus A."/>
            <person name="Lindquist E.A."/>
            <person name="Lipzen A.M."/>
            <person name="Meier-Kolthoff J.P."/>
            <person name="Ohm R.A."/>
            <person name="Otillar R.P."/>
            <person name="Pangilinan J.L."/>
            <person name="Peng Y."/>
            <person name="Rokas A."/>
            <person name="Rosa C.A."/>
            <person name="Scheuner C."/>
            <person name="Sibirny A.A."/>
            <person name="Slot J.C."/>
            <person name="Stielow J.B."/>
            <person name="Sun H."/>
            <person name="Kurtzman C.P."/>
            <person name="Blackwell M."/>
            <person name="Grigoriev I.V."/>
            <person name="Jeffries T.W."/>
        </authorList>
    </citation>
    <scope>NUCLEOTIDE SEQUENCE [LARGE SCALE GENOMIC DNA]</scope>
    <source>
        <strain evidence="14">ATCC 58044 / CBS 1984 / NCYC 433 / NRRL Y-366-8</strain>
    </source>
</reference>
<dbReference type="Pfam" id="PF18378">
    <property type="entry name" value="Nup188_C"/>
    <property type="match status" value="1"/>
</dbReference>
<dbReference type="GO" id="GO:0044611">
    <property type="term" value="C:nuclear pore inner ring"/>
    <property type="evidence" value="ECO:0007669"/>
    <property type="project" value="TreeGrafter"/>
</dbReference>
<dbReference type="GO" id="GO:0017056">
    <property type="term" value="F:structural constituent of nuclear pore"/>
    <property type="evidence" value="ECO:0007669"/>
    <property type="project" value="InterPro"/>
</dbReference>
<dbReference type="GeneID" id="30201208"/>
<dbReference type="EMBL" id="KV454215">
    <property type="protein sequence ID" value="ODQ56790.1"/>
    <property type="molecule type" value="Genomic_DNA"/>
</dbReference>
<dbReference type="GO" id="GO:0006405">
    <property type="term" value="P:RNA export from nucleus"/>
    <property type="evidence" value="ECO:0007669"/>
    <property type="project" value="TreeGrafter"/>
</dbReference>
<keyword evidence="6" id="KW-0906">Nuclear pore complex</keyword>
<sequence>MTVENFGASLGGEVATSGASDNWSFELALSLLQIPHDDKRLKSLNEFLLKNQELLSTPLVFQKTSNDALPSKEKLKTYGEGVTEAHLKYAEEISKLLNISQKDAFRIIVDTLKRVPESNESQKTKTYSNDEFERQSKHKLYKLYISSIMRERRTVIRLIRTLVSGESIPFIEKKFSEKIFQDGEFISNAITSLQTFVDLINNNESDFADIISSEISLTIVEMLKLLISLLIVVSTTANNVVKWFNFLKSNKFFTDLKDLIPEEFYEEIEALRSITTLLFLGFNTNDDSFDPISPYLSDTNSIKSINSVLSKSSEDPLTLYAWTIILYTLDDAKTSVLFGETFAQVHGYFAVKAAELDVFKRIEHFHQALHYDNLYSAIISSFLIAAVPFIQLSDKISYTYLQIFKDTPNTFVEKFFTNEDTQRLLFLAKAKFPEVIIPYLRILSINGAFAHDELSKLSSYMHTISSQNLDYDNDTESDTIILKNGLYVNPPYEQNKDVLLYLPESTRGKLVPTADPKTEAAIFQYNYNGWALIGRIMQNVSGFEEDEEVLVTILELLSNTLGSVDYETSVDILESLSSFVDNGDILEIILKLFEQSLHQRNIRVLTPVADFLISLVGNFPQIVWSHLVRSDLLEHGGRGGLIATILGSVETVSGDYKFTISLLKLLNELVLNCISAPEDWTTQKNEVIPKFTSHAVQVFESFIYWNYKNSYQKFQIGTLIIDTFSKILYSVYGIDPESEINKKVTKSLAASASKVIKSFTNSFPDVRTIKPIIAAVELLDQTPAVFDTSGRVGFWFDQWSRASLEFSKLVVSIRSVIGSPPSTLEISLFTKAPLLINAYTKHTVLRGDILQLLTQLVSAKWPTDSPSLLSHLGDHHTGVLLASVSADLQHKFDDFKVKKYLYDFFSAVVEGNQKGLSMIFLNGRDIRDTTKKQSSILDILKNNVGRLDYYPESLSIHLVEAIAHAFNSWSSKKEENDVEFIQTLVKKLSDFKTGSSDLKNDDDIIQEAYRYKLNSRIAEICALFIFTSKDEKASKPIVDLLSDGKVVELIKPLYQPFGYRASLHENLNNNFESKWPSYKLQQFIRSPLANSTRYGENAVYDLRLLDDILGNNPYWTGNNLTKGYRSEVISASLNIQYVSSQISAAKSWGALLTAYVKKFKISSTFVEIIKKLLQANIDEGVKVNLFEEIYRVRVELSFFFLYSITKDRELKENEIVEIMRLALQLATSADVDFLGSVLSSKADIYRPLLRIVSNLLSASKKNTKVIEILSTDLLEFFEFVIAKGTSVILGSIQSDISSPDIGGRVEDLYLIISLFKGLVATNPPTSFTTKMSTLLVDFGTLKAILNVYSSSHLLKVNNEPLFADLTLSFMLELVSVDSIAEQLISSGLFSTLIQSPISLIIQEGNISVQSSPRYHNIWSNGLLAIILTLLSKFGARLLPEICVFVNYFIKQISSTIQSWSQDSLAITIPALQETEQIIILQRALKVLYYEFGLNIQNMQQQTAEIIPELDSKKGRKALSDAFTHLLAHPKFLTSRIIPTTFEEQRMFEGEDKIRTPLVEQLASQIGELKQSLTD</sequence>
<feature type="domain" description="Nucleoporin Nup188 N-terminal" evidence="10">
    <location>
        <begin position="44"/>
        <end position="470"/>
    </location>
</feature>
<dbReference type="PANTHER" id="PTHR31431">
    <property type="entry name" value="NUCLEOPORIN NUP188 HOMOLOG"/>
    <property type="match status" value="1"/>
</dbReference>
<evidence type="ECO:0000256" key="8">
    <source>
        <dbReference type="ARBA" id="ARBA00038387"/>
    </source>
</evidence>
<dbReference type="GO" id="GO:0051028">
    <property type="term" value="P:mRNA transport"/>
    <property type="evidence" value="ECO:0007669"/>
    <property type="project" value="UniProtKB-KW"/>
</dbReference>
<proteinExistence type="inferred from homology"/>
<keyword evidence="2" id="KW-0813">Transport</keyword>
<dbReference type="InterPro" id="IPR048883">
    <property type="entry name" value="Nup188_N-subdom_III"/>
</dbReference>
<keyword evidence="14" id="KW-1185">Reference proteome</keyword>
<dbReference type="Pfam" id="PF10487">
    <property type="entry name" value="Nup188_N"/>
    <property type="match status" value="1"/>
</dbReference>
<dbReference type="InterPro" id="IPR041634">
    <property type="entry name" value="Nup188_C"/>
</dbReference>
<dbReference type="Gene3D" id="1.25.10.70">
    <property type="match status" value="1"/>
</dbReference>
<keyword evidence="4" id="KW-0653">Protein transport</keyword>
<dbReference type="InterPro" id="IPR044840">
    <property type="entry name" value="Nup188"/>
</dbReference>
<evidence type="ECO:0000256" key="2">
    <source>
        <dbReference type="ARBA" id="ARBA00022448"/>
    </source>
</evidence>
<keyword evidence="3" id="KW-0509">mRNA transport</keyword>
<evidence type="ECO:0000256" key="9">
    <source>
        <dbReference type="ARBA" id="ARBA00040174"/>
    </source>
</evidence>
<evidence type="ECO:0000256" key="4">
    <source>
        <dbReference type="ARBA" id="ARBA00022927"/>
    </source>
</evidence>
<feature type="domain" description="Nuclear pore protein Nup188 C-terminal" evidence="11">
    <location>
        <begin position="1261"/>
        <end position="1552"/>
    </location>
</feature>
<keyword evidence="5" id="KW-0811">Translocation</keyword>
<evidence type="ECO:0000256" key="1">
    <source>
        <dbReference type="ARBA" id="ARBA00004567"/>
    </source>
</evidence>
<keyword evidence="7" id="KW-0539">Nucleus</keyword>
<dbReference type="STRING" id="683960.A0A1E3NUS9"/>
<dbReference type="GO" id="GO:0006606">
    <property type="term" value="P:protein import into nucleus"/>
    <property type="evidence" value="ECO:0007669"/>
    <property type="project" value="TreeGrafter"/>
</dbReference>
<evidence type="ECO:0000259" key="11">
    <source>
        <dbReference type="Pfam" id="PF18378"/>
    </source>
</evidence>
<dbReference type="Pfam" id="PF21093">
    <property type="entry name" value="Nup188_N-subdom_III"/>
    <property type="match status" value="1"/>
</dbReference>
<name>A0A1E3NUS9_WICAA</name>
<feature type="domain" description="Nucleoporin Nup188 N-terminal subdomain III" evidence="12">
    <location>
        <begin position="521"/>
        <end position="924"/>
    </location>
</feature>
<accession>A0A1E3NUS9</accession>
<evidence type="ECO:0000313" key="13">
    <source>
        <dbReference type="EMBL" id="ODQ56790.1"/>
    </source>
</evidence>
<dbReference type="OrthoDB" id="102511at2759"/>
<gene>
    <name evidence="13" type="ORF">WICANDRAFT_65670</name>
</gene>
<dbReference type="PANTHER" id="PTHR31431:SF1">
    <property type="entry name" value="NUCLEOPORIN NUP188"/>
    <property type="match status" value="1"/>
</dbReference>
<dbReference type="RefSeq" id="XP_019035997.1">
    <property type="nucleotide sequence ID" value="XM_019183962.1"/>
</dbReference>
<evidence type="ECO:0000259" key="10">
    <source>
        <dbReference type="Pfam" id="PF10487"/>
    </source>
</evidence>
<evidence type="ECO:0000256" key="5">
    <source>
        <dbReference type="ARBA" id="ARBA00023010"/>
    </source>
</evidence>
<evidence type="ECO:0000256" key="3">
    <source>
        <dbReference type="ARBA" id="ARBA00022816"/>
    </source>
</evidence>
<protein>
    <recommendedName>
        <fullName evidence="9">Nucleoporin NUP188</fullName>
    </recommendedName>
</protein>
<comment type="similarity">
    <text evidence="8">Belongs to the Nup188 family.</text>
</comment>
<comment type="subcellular location">
    <subcellularLocation>
        <location evidence="1">Nucleus</location>
        <location evidence="1">Nuclear pore complex</location>
    </subcellularLocation>
</comment>
<evidence type="ECO:0000256" key="6">
    <source>
        <dbReference type="ARBA" id="ARBA00023132"/>
    </source>
</evidence>
<evidence type="ECO:0000256" key="7">
    <source>
        <dbReference type="ARBA" id="ARBA00023242"/>
    </source>
</evidence>
<dbReference type="Proteomes" id="UP000094112">
    <property type="component" value="Unassembled WGS sequence"/>
</dbReference>